<sequence>MPKSAVPTTPPLLDFLTTSKQAFLDSLHQPGADLSEWTIAVGNEAGDLDSLVSSIAFAYFLHIITPPKSLSVPLIMTARSDLYLRPENQFALEQANVPAEALLCIDDIPDPAALAARGANFALDDHNVLLPVFRSESKTPSTSGKPSWDSSVTAIIDHHADEGKHASAEPRLIEPAGSCTSLVLSYFSPLLPPEYAVSVPTPLADLLLSTIAIDTSLKPSTNGGKATPKDLAAVQFLLPLSSFRSGSAAPSAVIGPSMTALIARHQVLMRKKTDISSMTGRDLLRRDYKQYQESGWRYGLSTVPLGLKSWLQKDQAQGREGWQGIEQDLSGWMKERNSSFAGILTSFSEFNEENPEGKAVHAREIVLYVGGEGDKVERLREVLFTGLQDDQVLKVENWKGGAVEGLKDERGWRVWSQGEFRTLAKLAGNARATRKQVAPVIKGLLARL</sequence>
<reference evidence="3" key="1">
    <citation type="submission" date="2016-10" db="EMBL/GenBank/DDBJ databases">
        <authorList>
            <person name="Jeantristanb JTB J.-T."/>
            <person name="Ricardo R."/>
        </authorList>
    </citation>
    <scope>NUCLEOTIDE SEQUENCE [LARGE SCALE GENOMIC DNA]</scope>
</reference>
<name>A0A2X0M3M9_9BASI</name>
<dbReference type="GO" id="GO:0005737">
    <property type="term" value="C:cytoplasm"/>
    <property type="evidence" value="ECO:0007669"/>
    <property type="project" value="InterPro"/>
</dbReference>
<dbReference type="Proteomes" id="UP000249723">
    <property type="component" value="Unassembled WGS sequence"/>
</dbReference>
<dbReference type="Gene3D" id="3.10.310.20">
    <property type="entry name" value="DHHA2 domain"/>
    <property type="match status" value="1"/>
</dbReference>
<proteinExistence type="predicted"/>
<dbReference type="InterPro" id="IPR004097">
    <property type="entry name" value="DHHA2"/>
</dbReference>
<dbReference type="InterPro" id="IPR038222">
    <property type="entry name" value="DHHA2_dom_sf"/>
</dbReference>
<dbReference type="InterPro" id="IPR038763">
    <property type="entry name" value="DHH_sf"/>
</dbReference>
<dbReference type="PANTHER" id="PTHR12112">
    <property type="entry name" value="BNIP - RELATED"/>
    <property type="match status" value="1"/>
</dbReference>
<evidence type="ECO:0000313" key="3">
    <source>
        <dbReference type="Proteomes" id="UP000249723"/>
    </source>
</evidence>
<keyword evidence="3" id="KW-1185">Reference proteome</keyword>
<dbReference type="GO" id="GO:0004309">
    <property type="term" value="F:exopolyphosphatase activity"/>
    <property type="evidence" value="ECO:0007669"/>
    <property type="project" value="TreeGrafter"/>
</dbReference>
<gene>
    <name evidence="2" type="ORF">BZ3500_MVSOF-1268-A1-R1_CHR2-1G04639</name>
</gene>
<dbReference type="PANTHER" id="PTHR12112:SF39">
    <property type="entry name" value="EG:152A3.5 PROTEIN (FBGN0003116_PN PROTEIN)"/>
    <property type="match status" value="1"/>
</dbReference>
<accession>A0A2X0M3M9</accession>
<protein>
    <submittedName>
        <fullName evidence="2">BZ3500_MvSof-1268-A1-R1_Chr2-1g04639 protein</fullName>
    </submittedName>
</protein>
<dbReference type="SMART" id="SM01131">
    <property type="entry name" value="DHHA2"/>
    <property type="match status" value="1"/>
</dbReference>
<dbReference type="Gene3D" id="3.90.1640.10">
    <property type="entry name" value="inorganic pyrophosphatase (n-terminal core)"/>
    <property type="match status" value="1"/>
</dbReference>
<evidence type="ECO:0000259" key="1">
    <source>
        <dbReference type="SMART" id="SM01131"/>
    </source>
</evidence>
<dbReference type="EMBL" id="FMWP01000012">
    <property type="protein sequence ID" value="SCZ88790.1"/>
    <property type="molecule type" value="Genomic_DNA"/>
</dbReference>
<feature type="domain" description="DHHA2" evidence="1">
    <location>
        <begin position="265"/>
        <end position="445"/>
    </location>
</feature>
<organism evidence="2 3">
    <name type="scientific">Microbotryum saponariae</name>
    <dbReference type="NCBI Taxonomy" id="289078"/>
    <lineage>
        <taxon>Eukaryota</taxon>
        <taxon>Fungi</taxon>
        <taxon>Dikarya</taxon>
        <taxon>Basidiomycota</taxon>
        <taxon>Pucciniomycotina</taxon>
        <taxon>Microbotryomycetes</taxon>
        <taxon>Microbotryales</taxon>
        <taxon>Microbotryaceae</taxon>
        <taxon>Microbotryum</taxon>
    </lineage>
</organism>
<dbReference type="Pfam" id="PF02833">
    <property type="entry name" value="DHHA2"/>
    <property type="match status" value="1"/>
</dbReference>
<dbReference type="SUPFAM" id="SSF64182">
    <property type="entry name" value="DHH phosphoesterases"/>
    <property type="match status" value="1"/>
</dbReference>
<dbReference type="AlphaFoldDB" id="A0A2X0M3M9"/>
<evidence type="ECO:0000313" key="2">
    <source>
        <dbReference type="EMBL" id="SCZ88790.1"/>
    </source>
</evidence>
<dbReference type="STRING" id="289078.A0A2X0M3M9"/>